<evidence type="ECO:0000313" key="2">
    <source>
        <dbReference type="EMBL" id="MCI83090.1"/>
    </source>
</evidence>
<evidence type="ECO:0000313" key="3">
    <source>
        <dbReference type="Proteomes" id="UP000265520"/>
    </source>
</evidence>
<proteinExistence type="predicted"/>
<dbReference type="AlphaFoldDB" id="A0A392V9H4"/>
<feature type="region of interest" description="Disordered" evidence="1">
    <location>
        <begin position="21"/>
        <end position="73"/>
    </location>
</feature>
<sequence length="73" mass="7773">SIVDSINATVPETNVVQDISTSVKTSGKSDDVPDATTSVAQDNLENAAVPETPEDVPIYENEKSPDRLVTDNE</sequence>
<feature type="compositionally biased region" description="Polar residues" evidence="1">
    <location>
        <begin position="35"/>
        <end position="44"/>
    </location>
</feature>
<dbReference type="Proteomes" id="UP000265520">
    <property type="component" value="Unassembled WGS sequence"/>
</dbReference>
<feature type="non-terminal residue" evidence="2">
    <location>
        <position position="1"/>
    </location>
</feature>
<keyword evidence="3" id="KW-1185">Reference proteome</keyword>
<feature type="non-terminal residue" evidence="2">
    <location>
        <position position="73"/>
    </location>
</feature>
<name>A0A392V9H4_9FABA</name>
<dbReference type="EMBL" id="LXQA011058723">
    <property type="protein sequence ID" value="MCI83090.1"/>
    <property type="molecule type" value="Genomic_DNA"/>
</dbReference>
<protein>
    <submittedName>
        <fullName evidence="2">Uncharacterized protein</fullName>
    </submittedName>
</protein>
<comment type="caution">
    <text evidence="2">The sequence shown here is derived from an EMBL/GenBank/DDBJ whole genome shotgun (WGS) entry which is preliminary data.</text>
</comment>
<accession>A0A392V9H4</accession>
<feature type="compositionally biased region" description="Basic and acidic residues" evidence="1">
    <location>
        <begin position="60"/>
        <end position="73"/>
    </location>
</feature>
<organism evidence="2 3">
    <name type="scientific">Trifolium medium</name>
    <dbReference type="NCBI Taxonomy" id="97028"/>
    <lineage>
        <taxon>Eukaryota</taxon>
        <taxon>Viridiplantae</taxon>
        <taxon>Streptophyta</taxon>
        <taxon>Embryophyta</taxon>
        <taxon>Tracheophyta</taxon>
        <taxon>Spermatophyta</taxon>
        <taxon>Magnoliopsida</taxon>
        <taxon>eudicotyledons</taxon>
        <taxon>Gunneridae</taxon>
        <taxon>Pentapetalae</taxon>
        <taxon>rosids</taxon>
        <taxon>fabids</taxon>
        <taxon>Fabales</taxon>
        <taxon>Fabaceae</taxon>
        <taxon>Papilionoideae</taxon>
        <taxon>50 kb inversion clade</taxon>
        <taxon>NPAAA clade</taxon>
        <taxon>Hologalegina</taxon>
        <taxon>IRL clade</taxon>
        <taxon>Trifolieae</taxon>
        <taxon>Trifolium</taxon>
    </lineage>
</organism>
<reference evidence="2 3" key="1">
    <citation type="journal article" date="2018" name="Front. Plant Sci.">
        <title>Red Clover (Trifolium pratense) and Zigzag Clover (T. medium) - A Picture of Genomic Similarities and Differences.</title>
        <authorList>
            <person name="Dluhosova J."/>
            <person name="Istvanek J."/>
            <person name="Nedelnik J."/>
            <person name="Repkova J."/>
        </authorList>
    </citation>
    <scope>NUCLEOTIDE SEQUENCE [LARGE SCALE GENOMIC DNA]</scope>
    <source>
        <strain evidence="3">cv. 10/8</strain>
        <tissue evidence="2">Leaf</tissue>
    </source>
</reference>
<evidence type="ECO:0000256" key="1">
    <source>
        <dbReference type="SAM" id="MobiDB-lite"/>
    </source>
</evidence>